<proteinExistence type="predicted"/>
<dbReference type="PANTHER" id="PTHR46889:SF4">
    <property type="entry name" value="TRANSPOSASE INSO FOR INSERTION SEQUENCE ELEMENT IS911B-RELATED"/>
    <property type="match status" value="1"/>
</dbReference>
<dbReference type="GO" id="GO:0003676">
    <property type="term" value="F:nucleic acid binding"/>
    <property type="evidence" value="ECO:0007669"/>
    <property type="project" value="InterPro"/>
</dbReference>
<dbReference type="InterPro" id="IPR050900">
    <property type="entry name" value="Transposase_IS3/IS150/IS904"/>
</dbReference>
<dbReference type="Gene3D" id="3.30.420.10">
    <property type="entry name" value="Ribonuclease H-like superfamily/Ribonuclease H"/>
    <property type="match status" value="1"/>
</dbReference>
<dbReference type="EMBL" id="UHFM01000006">
    <property type="protein sequence ID" value="SUN60223.1"/>
    <property type="molecule type" value="Genomic_DNA"/>
</dbReference>
<organism evidence="2 3">
    <name type="scientific">Streptococcus gallolyticus</name>
    <dbReference type="NCBI Taxonomy" id="315405"/>
    <lineage>
        <taxon>Bacteria</taxon>
        <taxon>Bacillati</taxon>
        <taxon>Bacillota</taxon>
        <taxon>Bacilli</taxon>
        <taxon>Lactobacillales</taxon>
        <taxon>Streptococcaceae</taxon>
        <taxon>Streptococcus</taxon>
    </lineage>
</organism>
<dbReference type="AlphaFoldDB" id="A0A380K5G8"/>
<evidence type="ECO:0000313" key="3">
    <source>
        <dbReference type="Proteomes" id="UP000254510"/>
    </source>
</evidence>
<dbReference type="SUPFAM" id="SSF53098">
    <property type="entry name" value="Ribonuclease H-like"/>
    <property type="match status" value="1"/>
</dbReference>
<reference evidence="2 3" key="1">
    <citation type="submission" date="2018-06" db="EMBL/GenBank/DDBJ databases">
        <authorList>
            <consortium name="Pathogen Informatics"/>
            <person name="Doyle S."/>
        </authorList>
    </citation>
    <scope>NUCLEOTIDE SEQUENCE [LARGE SCALE GENOMIC DNA]</scope>
    <source>
        <strain evidence="2 3">NCTC13767</strain>
    </source>
</reference>
<accession>A0A380K5G8</accession>
<evidence type="ECO:0000313" key="2">
    <source>
        <dbReference type="EMBL" id="SUN60223.1"/>
    </source>
</evidence>
<dbReference type="Pfam" id="PF00665">
    <property type="entry name" value="rve"/>
    <property type="match status" value="1"/>
</dbReference>
<dbReference type="InterPro" id="IPR001584">
    <property type="entry name" value="Integrase_cat-core"/>
</dbReference>
<dbReference type="InterPro" id="IPR036397">
    <property type="entry name" value="RNaseH_sf"/>
</dbReference>
<sequence length="133" mass="15329">MKENEWLCRTKPKKFPNLGKPYYVIDNKMDRDFQSSKPLHKLVTDITYLYFGNCKLYLSSIMNLFNREIIAYSISDVQNTDFVLDTLNQLELPREAILHSDQGSVYTSKASPAPCPVKEDLQIMPALNGFTPF</sequence>
<gene>
    <name evidence="2" type="ORF">NCTC13767_01787</name>
</gene>
<evidence type="ECO:0000259" key="1">
    <source>
        <dbReference type="PROSITE" id="PS50994"/>
    </source>
</evidence>
<protein>
    <submittedName>
        <fullName evidence="2">Integrase core domain protein</fullName>
    </submittedName>
</protein>
<dbReference type="GO" id="GO:0015074">
    <property type="term" value="P:DNA integration"/>
    <property type="evidence" value="ECO:0007669"/>
    <property type="project" value="InterPro"/>
</dbReference>
<name>A0A380K5G8_9STRE</name>
<dbReference type="InterPro" id="IPR012337">
    <property type="entry name" value="RNaseH-like_sf"/>
</dbReference>
<dbReference type="PROSITE" id="PS50994">
    <property type="entry name" value="INTEGRASE"/>
    <property type="match status" value="1"/>
</dbReference>
<dbReference type="PANTHER" id="PTHR46889">
    <property type="entry name" value="TRANSPOSASE INSF FOR INSERTION SEQUENCE IS3B-RELATED"/>
    <property type="match status" value="1"/>
</dbReference>
<feature type="domain" description="Integrase catalytic" evidence="1">
    <location>
        <begin position="34"/>
        <end position="133"/>
    </location>
</feature>
<dbReference type="Proteomes" id="UP000254510">
    <property type="component" value="Unassembled WGS sequence"/>
</dbReference>